<dbReference type="Proteomes" id="UP000321570">
    <property type="component" value="Unassembled WGS sequence"/>
</dbReference>
<dbReference type="AlphaFoldDB" id="A0A564Z7Q9"/>
<reference evidence="1 2" key="1">
    <citation type="submission" date="2019-07" db="EMBL/GenBank/DDBJ databases">
        <authorList>
            <person name="Jastrzebski P J."/>
            <person name="Paukszto L."/>
            <person name="Jastrzebski P J."/>
        </authorList>
    </citation>
    <scope>NUCLEOTIDE SEQUENCE [LARGE SCALE GENOMIC DNA]</scope>
    <source>
        <strain evidence="1 2">WMS-il1</strain>
    </source>
</reference>
<evidence type="ECO:0000313" key="1">
    <source>
        <dbReference type="EMBL" id="VUZ55500.1"/>
    </source>
</evidence>
<keyword evidence="2" id="KW-1185">Reference proteome</keyword>
<gene>
    <name evidence="1" type="ORF">WMSIL1_LOCUS13328</name>
</gene>
<dbReference type="EMBL" id="CABIJS010000694">
    <property type="protein sequence ID" value="VUZ55500.1"/>
    <property type="molecule type" value="Genomic_DNA"/>
</dbReference>
<organism evidence="1 2">
    <name type="scientific">Hymenolepis diminuta</name>
    <name type="common">Rat tapeworm</name>
    <dbReference type="NCBI Taxonomy" id="6216"/>
    <lineage>
        <taxon>Eukaryota</taxon>
        <taxon>Metazoa</taxon>
        <taxon>Spiralia</taxon>
        <taxon>Lophotrochozoa</taxon>
        <taxon>Platyhelminthes</taxon>
        <taxon>Cestoda</taxon>
        <taxon>Eucestoda</taxon>
        <taxon>Cyclophyllidea</taxon>
        <taxon>Hymenolepididae</taxon>
        <taxon>Hymenolepis</taxon>
    </lineage>
</organism>
<protein>
    <submittedName>
        <fullName evidence="1">Uncharacterized protein</fullName>
    </submittedName>
</protein>
<evidence type="ECO:0000313" key="2">
    <source>
        <dbReference type="Proteomes" id="UP000321570"/>
    </source>
</evidence>
<name>A0A564Z7Q9_HYMDI</name>
<accession>A0A564Z7Q9</accession>
<sequence length="80" mass="9227">MNENKFTLKNFPPNTSTFCRLTVDFACDGSDYEYLNFFVEDGKLLGKLKGSIYQGTSLRSKYYNLANTLNLTKLYSLKFD</sequence>
<proteinExistence type="predicted"/>